<evidence type="ECO:0000313" key="1">
    <source>
        <dbReference type="EMBL" id="TCL54076.1"/>
    </source>
</evidence>
<name>A0A4R1QKG5_9FIRM</name>
<dbReference type="Proteomes" id="UP000295184">
    <property type="component" value="Unassembled WGS sequence"/>
</dbReference>
<protein>
    <submittedName>
        <fullName evidence="1">Uncharacterized protein</fullName>
    </submittedName>
</protein>
<sequence length="115" mass="12455">MEPKDMGAMDSTWLQAIHPRGSAAGEGCVKGAFQYNGGHGLTTFFVYVELAEPLRQQLAGQGLDPVDTVAFCQQAEGGWVAAFSDEAMTKRLDFSLEEGQMQALLEKNGLHLVHV</sequence>
<accession>A0A4R1QKG5</accession>
<dbReference type="OrthoDB" id="1849649at2"/>
<reference evidence="1 2" key="1">
    <citation type="submission" date="2019-03" db="EMBL/GenBank/DDBJ databases">
        <title>Genomic Encyclopedia of Type Strains, Phase IV (KMG-IV): sequencing the most valuable type-strain genomes for metagenomic binning, comparative biology and taxonomic classification.</title>
        <authorList>
            <person name="Goeker M."/>
        </authorList>
    </citation>
    <scope>NUCLEOTIDE SEQUENCE [LARGE SCALE GENOMIC DNA]</scope>
    <source>
        <strain evidence="1 2">DSM 100451</strain>
    </source>
</reference>
<gene>
    <name evidence="1" type="ORF">EDD77_12440</name>
</gene>
<comment type="caution">
    <text evidence="1">The sequence shown here is derived from an EMBL/GenBank/DDBJ whole genome shotgun (WGS) entry which is preliminary data.</text>
</comment>
<dbReference type="AlphaFoldDB" id="A0A4R1QKG5"/>
<organism evidence="1 2">
    <name type="scientific">Allofournierella massiliensis</name>
    <dbReference type="NCBI Taxonomy" id="1650663"/>
    <lineage>
        <taxon>Bacteria</taxon>
        <taxon>Bacillati</taxon>
        <taxon>Bacillota</taxon>
        <taxon>Clostridia</taxon>
        <taxon>Eubacteriales</taxon>
        <taxon>Oscillospiraceae</taxon>
        <taxon>Allofournierella</taxon>
    </lineage>
</organism>
<dbReference type="RefSeq" id="WP_132587416.1">
    <property type="nucleotide sequence ID" value="NZ_CABKVM010000017.1"/>
</dbReference>
<proteinExistence type="predicted"/>
<evidence type="ECO:0000313" key="2">
    <source>
        <dbReference type="Proteomes" id="UP000295184"/>
    </source>
</evidence>
<dbReference type="EMBL" id="SLUM01000024">
    <property type="protein sequence ID" value="TCL54076.1"/>
    <property type="molecule type" value="Genomic_DNA"/>
</dbReference>